<dbReference type="InterPro" id="IPR002525">
    <property type="entry name" value="Transp_IS110-like_N"/>
</dbReference>
<dbReference type="InterPro" id="IPR047650">
    <property type="entry name" value="Transpos_IS110"/>
</dbReference>
<dbReference type="PANTHER" id="PTHR33055:SF3">
    <property type="entry name" value="PUTATIVE TRANSPOSASE FOR IS117-RELATED"/>
    <property type="match status" value="1"/>
</dbReference>
<sequence>MQRPPRFYCGIDWADRLNDAAVIDAHGTTVHHLRIAASPDGLRELFTLLSGLLAGHQHSRKQVPIAIETNGGLLVQALRARGQTVFQIPPSDMARFRAYRSVTRKKADRSDAELLARLLRDKWGELQPLPATSPVAEAITVLARAQYRSQLLREQLQAKLRRLLHQVHPTALIAWEGRDFGLRRLEARTVLEAGPTAEAAARLTQYRLSKILAPVRLRLVDDEAYRLRDLFAQPVLRLPREIEKATAVEVRALLNQFNHACNTTDQLTTELTDAFLQHPHASIYLSFPGCGPLGGARLLAELGDDPRRFATARGLRAYAGIAPLTWSSGNSSQVAHRYVCNRRLKAVCHQWAFCSLTRSPGARARYDQRRAAGDTYAGALRRVSTRLLTGLHHCLTAGAHFEEHLAFPRARQPE</sequence>
<protein>
    <submittedName>
        <fullName evidence="3">Transposase</fullName>
    </submittedName>
</protein>
<accession>A0A1H2CUV2</accession>
<dbReference type="NCBIfam" id="NF033542">
    <property type="entry name" value="transpos_IS110"/>
    <property type="match status" value="1"/>
</dbReference>
<dbReference type="RefSeq" id="WP_092550750.1">
    <property type="nucleotide sequence ID" value="NZ_BOMJ01000003.1"/>
</dbReference>
<dbReference type="Pfam" id="PF02371">
    <property type="entry name" value="Transposase_20"/>
    <property type="match status" value="1"/>
</dbReference>
<dbReference type="Pfam" id="PF01548">
    <property type="entry name" value="DEDD_Tnp_IS110"/>
    <property type="match status" value="1"/>
</dbReference>
<evidence type="ECO:0000259" key="1">
    <source>
        <dbReference type="Pfam" id="PF01548"/>
    </source>
</evidence>
<proteinExistence type="predicted"/>
<evidence type="ECO:0000313" key="3">
    <source>
        <dbReference type="EMBL" id="SDT74275.1"/>
    </source>
</evidence>
<dbReference type="GO" id="GO:0006313">
    <property type="term" value="P:DNA transposition"/>
    <property type="evidence" value="ECO:0007669"/>
    <property type="project" value="InterPro"/>
</dbReference>
<reference evidence="3 4" key="1">
    <citation type="submission" date="2016-10" db="EMBL/GenBank/DDBJ databases">
        <authorList>
            <person name="de Groot N.N."/>
        </authorList>
    </citation>
    <scope>NUCLEOTIDE SEQUENCE [LARGE SCALE GENOMIC DNA]</scope>
    <source>
        <strain evidence="3 4">DSM 43941</strain>
    </source>
</reference>
<feature type="domain" description="Transposase IS116/IS110/IS902 C-terminal" evidence="2">
    <location>
        <begin position="285"/>
        <end position="366"/>
    </location>
</feature>
<evidence type="ECO:0000313" key="4">
    <source>
        <dbReference type="Proteomes" id="UP000198688"/>
    </source>
</evidence>
<dbReference type="PANTHER" id="PTHR33055">
    <property type="entry name" value="TRANSPOSASE FOR INSERTION SEQUENCE ELEMENT IS1111A"/>
    <property type="match status" value="1"/>
</dbReference>
<dbReference type="AlphaFoldDB" id="A0A1H2CUV2"/>
<dbReference type="EMBL" id="LT629758">
    <property type="protein sequence ID" value="SDT74275.1"/>
    <property type="molecule type" value="Genomic_DNA"/>
</dbReference>
<dbReference type="InterPro" id="IPR003346">
    <property type="entry name" value="Transposase_20"/>
</dbReference>
<organism evidence="3 4">
    <name type="scientific">Actinoplanes derwentensis</name>
    <dbReference type="NCBI Taxonomy" id="113562"/>
    <lineage>
        <taxon>Bacteria</taxon>
        <taxon>Bacillati</taxon>
        <taxon>Actinomycetota</taxon>
        <taxon>Actinomycetes</taxon>
        <taxon>Micromonosporales</taxon>
        <taxon>Micromonosporaceae</taxon>
        <taxon>Actinoplanes</taxon>
    </lineage>
</organism>
<name>A0A1H2CUV2_9ACTN</name>
<dbReference type="GO" id="GO:0003677">
    <property type="term" value="F:DNA binding"/>
    <property type="evidence" value="ECO:0007669"/>
    <property type="project" value="InterPro"/>
</dbReference>
<evidence type="ECO:0000259" key="2">
    <source>
        <dbReference type="Pfam" id="PF02371"/>
    </source>
</evidence>
<dbReference type="OrthoDB" id="3188901at2"/>
<keyword evidence="4" id="KW-1185">Reference proteome</keyword>
<dbReference type="GO" id="GO:0004803">
    <property type="term" value="F:transposase activity"/>
    <property type="evidence" value="ECO:0007669"/>
    <property type="project" value="InterPro"/>
</dbReference>
<feature type="domain" description="Transposase IS110-like N-terminal" evidence="1">
    <location>
        <begin position="9"/>
        <end position="169"/>
    </location>
</feature>
<gene>
    <name evidence="3" type="ORF">SAMN04489716_6931</name>
</gene>
<dbReference type="Proteomes" id="UP000198688">
    <property type="component" value="Chromosome I"/>
</dbReference>